<accession>G6AW50</accession>
<organism evidence="3 4">
    <name type="scientific">Leyella stercorea DSM 18206</name>
    <dbReference type="NCBI Taxonomy" id="1002367"/>
    <lineage>
        <taxon>Bacteria</taxon>
        <taxon>Pseudomonadati</taxon>
        <taxon>Bacteroidota</taxon>
        <taxon>Bacteroidia</taxon>
        <taxon>Bacteroidales</taxon>
        <taxon>Prevotellaceae</taxon>
        <taxon>Leyella</taxon>
    </lineage>
</organism>
<dbReference type="InterPro" id="IPR054168">
    <property type="entry name" value="PG_1098_Fer"/>
</dbReference>
<protein>
    <submittedName>
        <fullName evidence="3">Uncharacterized protein</fullName>
    </submittedName>
</protein>
<dbReference type="eggNOG" id="COG0742">
    <property type="taxonomic scope" value="Bacteria"/>
</dbReference>
<gene>
    <name evidence="3" type="ORF">HMPREF0673_00847</name>
</gene>
<dbReference type="InterPro" id="IPR029063">
    <property type="entry name" value="SAM-dependent_MTases_sf"/>
</dbReference>
<dbReference type="InterPro" id="IPR041497">
    <property type="entry name" value="Thump-like"/>
</dbReference>
<feature type="domain" description="PG-1098 ferredoxin-like" evidence="2">
    <location>
        <begin position="316"/>
        <end position="359"/>
    </location>
</feature>
<name>G6AW50_9BACT</name>
<evidence type="ECO:0000313" key="4">
    <source>
        <dbReference type="Proteomes" id="UP000004407"/>
    </source>
</evidence>
<dbReference type="Pfam" id="PF22013">
    <property type="entry name" value="PG_1098_Fer"/>
    <property type="match status" value="1"/>
</dbReference>
<dbReference type="RefSeq" id="WP_007898257.1">
    <property type="nucleotide sequence ID" value="NZ_JH379395.1"/>
</dbReference>
<proteinExistence type="predicted"/>
<dbReference type="EMBL" id="AFZZ01000079">
    <property type="protein sequence ID" value="EHJ41363.1"/>
    <property type="molecule type" value="Genomic_DNA"/>
</dbReference>
<dbReference type="Gene3D" id="1.10.10.1110">
    <property type="entry name" value="Methyltransferase PG1098, N-terminal domain"/>
    <property type="match status" value="1"/>
</dbReference>
<evidence type="ECO:0000313" key="3">
    <source>
        <dbReference type="EMBL" id="EHJ41363.1"/>
    </source>
</evidence>
<dbReference type="GeneID" id="78336631"/>
<dbReference type="PATRIC" id="fig|1002367.3.peg.672"/>
<dbReference type="Gene3D" id="3.40.50.150">
    <property type="entry name" value="Vaccinia Virus protein VP39"/>
    <property type="match status" value="1"/>
</dbReference>
<evidence type="ECO:0000259" key="1">
    <source>
        <dbReference type="Pfam" id="PF18096"/>
    </source>
</evidence>
<feature type="domain" description="THUMP-like" evidence="1">
    <location>
        <begin position="360"/>
        <end position="430"/>
    </location>
</feature>
<evidence type="ECO:0000259" key="2">
    <source>
        <dbReference type="Pfam" id="PF22013"/>
    </source>
</evidence>
<sequence length="433" mass="47987">MTTAEFIREYRERDIRQLALQANRFPDVDMPYALDQIQGWQIARRKLPKWAACDGVIFPPHLSMEQCSSEPTAQYKLNLAMEWTSRVESSELRVENSAEGVNNSSEQPATLNSQLSTLNCHASRMTDLTGGFGVDFSFTSCAFAAATYVERNEQLCHIVEHNLPLLGLNNATVVCADAVEYLSTVEPQTMLFLDPARRDEHGAKTVMLADCTPDVVQLLPKLLEKSRFTMLKLSPMLDWHKAVDDLQGTVREVHIVSVGGECKELLLVLSTVVESELKVYCADLSTASGSSSLFVYTPDSSAPVANSKLKTQNSKFLHEPNASIMKAGCFDELAAAYGVSPVSRNSHLFLSDEPVDGFPGRSFVVERVTTMNKGELRKALVGIEKANIATRNFPLTVAELRKRLKIKDGGDVYIFATTTAEGEHLLLISRKYR</sequence>
<dbReference type="SUPFAM" id="SSF53335">
    <property type="entry name" value="S-adenosyl-L-methionine-dependent methyltransferases"/>
    <property type="match status" value="1"/>
</dbReference>
<dbReference type="HOGENOM" id="CLU_038123_0_0_10"/>
<dbReference type="AlphaFoldDB" id="G6AW50"/>
<reference evidence="3 4" key="1">
    <citation type="submission" date="2011-08" db="EMBL/GenBank/DDBJ databases">
        <authorList>
            <person name="Weinstock G."/>
            <person name="Sodergren E."/>
            <person name="Clifton S."/>
            <person name="Fulton L."/>
            <person name="Fulton B."/>
            <person name="Courtney L."/>
            <person name="Fronick C."/>
            <person name="Harrison M."/>
            <person name="Strong C."/>
            <person name="Farmer C."/>
            <person name="Delahaunty K."/>
            <person name="Markovic C."/>
            <person name="Hall O."/>
            <person name="Minx P."/>
            <person name="Tomlinson C."/>
            <person name="Mitreva M."/>
            <person name="Hou S."/>
            <person name="Chen J."/>
            <person name="Wollam A."/>
            <person name="Pepin K.H."/>
            <person name="Johnson M."/>
            <person name="Bhonagiri V."/>
            <person name="Zhang X."/>
            <person name="Suruliraj S."/>
            <person name="Warren W."/>
            <person name="Chinwalla A."/>
            <person name="Mardis E.R."/>
            <person name="Wilson R.K."/>
        </authorList>
    </citation>
    <scope>NUCLEOTIDE SEQUENCE [LARGE SCALE GENOMIC DNA]</scope>
    <source>
        <strain evidence="3 4">DSM 18206</strain>
    </source>
</reference>
<dbReference type="Proteomes" id="UP000004407">
    <property type="component" value="Unassembled WGS sequence"/>
</dbReference>
<comment type="caution">
    <text evidence="3">The sequence shown here is derived from an EMBL/GenBank/DDBJ whole genome shotgun (WGS) entry which is preliminary data.</text>
</comment>
<dbReference type="Pfam" id="PF18096">
    <property type="entry name" value="Thump_like"/>
    <property type="match status" value="1"/>
</dbReference>